<proteinExistence type="inferred from homology"/>
<dbReference type="Pfam" id="PF09976">
    <property type="entry name" value="TPR_21"/>
    <property type="match status" value="1"/>
</dbReference>
<accession>A0ABS2BGW0</accession>
<keyword evidence="3" id="KW-0812">Transmembrane</keyword>
<comment type="caution">
    <text evidence="10">The sequence shown here is derived from an EMBL/GenBank/DDBJ whole genome shotgun (WGS) entry which is preliminary data.</text>
</comment>
<evidence type="ECO:0000256" key="7">
    <source>
        <dbReference type="ARBA" id="ARBA00024197"/>
    </source>
</evidence>
<keyword evidence="5" id="KW-0472">Membrane</keyword>
<keyword evidence="6" id="KW-0143">Chaperone</keyword>
<comment type="subcellular location">
    <subcellularLocation>
        <location evidence="1">Cell membrane</location>
        <topology evidence="1">Single-pass type II membrane protein</topology>
    </subcellularLocation>
</comment>
<dbReference type="InterPro" id="IPR011990">
    <property type="entry name" value="TPR-like_helical_dom_sf"/>
</dbReference>
<dbReference type="InterPro" id="IPR018704">
    <property type="entry name" value="SecYEG/CpoB_TPR"/>
</dbReference>
<feature type="domain" description="Ancillary SecYEG translocon subunit/Cell division coordinator CpoB TPR" evidence="9">
    <location>
        <begin position="15"/>
        <end position="208"/>
    </location>
</feature>
<evidence type="ECO:0000313" key="10">
    <source>
        <dbReference type="EMBL" id="MBM3114841.1"/>
    </source>
</evidence>
<reference evidence="10 11" key="1">
    <citation type="submission" date="2021-01" db="EMBL/GenBank/DDBJ databases">
        <title>Draft Genome Sequence and Polyhydroxyalkanoate Biosynthetic Potential of Jeongeupia naejangsanensis Type Strain DSM 24253.</title>
        <authorList>
            <person name="Turrini P."/>
            <person name="Artuso I."/>
            <person name="Lugli G.A."/>
            <person name="Frangipani E."/>
            <person name="Ventura M."/>
            <person name="Visca P."/>
        </authorList>
    </citation>
    <scope>NUCLEOTIDE SEQUENCE [LARGE SCALE GENOMIC DNA]</scope>
    <source>
        <strain evidence="10 11">DSM 24253</strain>
    </source>
</reference>
<evidence type="ECO:0000256" key="6">
    <source>
        <dbReference type="ARBA" id="ARBA00023186"/>
    </source>
</evidence>
<dbReference type="RefSeq" id="WP_203536504.1">
    <property type="nucleotide sequence ID" value="NZ_JAESND010000001.1"/>
</dbReference>
<organism evidence="10 11">
    <name type="scientific">Jeongeupia naejangsanensis</name>
    <dbReference type="NCBI Taxonomy" id="613195"/>
    <lineage>
        <taxon>Bacteria</taxon>
        <taxon>Pseudomonadati</taxon>
        <taxon>Pseudomonadota</taxon>
        <taxon>Betaproteobacteria</taxon>
        <taxon>Neisseriales</taxon>
        <taxon>Chitinibacteraceae</taxon>
        <taxon>Jeongeupia</taxon>
    </lineage>
</organism>
<evidence type="ECO:0000256" key="3">
    <source>
        <dbReference type="ARBA" id="ARBA00022692"/>
    </source>
</evidence>
<gene>
    <name evidence="10" type="ORF">JMJ54_03270</name>
</gene>
<keyword evidence="11" id="KW-1185">Reference proteome</keyword>
<name>A0ABS2BGW0_9NEIS</name>
<dbReference type="Proteomes" id="UP000809431">
    <property type="component" value="Unassembled WGS sequence"/>
</dbReference>
<evidence type="ECO:0000256" key="1">
    <source>
        <dbReference type="ARBA" id="ARBA00004401"/>
    </source>
</evidence>
<dbReference type="InterPro" id="IPR026039">
    <property type="entry name" value="YfgM"/>
</dbReference>
<dbReference type="PANTHER" id="PTHR38035:SF1">
    <property type="entry name" value="ANCILLARY SECYEG TRANSLOCON SUBUNIT"/>
    <property type="match status" value="1"/>
</dbReference>
<evidence type="ECO:0000256" key="2">
    <source>
        <dbReference type="ARBA" id="ARBA00022475"/>
    </source>
</evidence>
<evidence type="ECO:0000256" key="4">
    <source>
        <dbReference type="ARBA" id="ARBA00022989"/>
    </source>
</evidence>
<evidence type="ECO:0000256" key="8">
    <source>
        <dbReference type="ARBA" id="ARBA00024235"/>
    </source>
</evidence>
<comment type="similarity">
    <text evidence="7">Belongs to the YfgM family.</text>
</comment>
<protein>
    <recommendedName>
        <fullName evidence="8">Ancillary SecYEG translocon subunit</fullName>
    </recommendedName>
</protein>
<sequence length="209" mass="22619">MAFDLQEQEQIAEFKAWWNDWGKWLAGALVAGLAAWGGWAGWQSHQASQAHDAGELYSQAETQLQSDPAKLTETTKSIEQKYGSTAYAARASLLAAKADVNASKPADAEAQLKWAISNAKEAPLRDVARLRLSALQLDAGQFDAALATLQAREDDAFTALFAEARGDVLVEKGDKAGARDAYRDAQSKLPKDAPNLKFVEVKLEALGKD</sequence>
<keyword evidence="2" id="KW-1003">Cell membrane</keyword>
<evidence type="ECO:0000313" key="11">
    <source>
        <dbReference type="Proteomes" id="UP000809431"/>
    </source>
</evidence>
<dbReference type="EMBL" id="JAESND010000001">
    <property type="protein sequence ID" value="MBM3114841.1"/>
    <property type="molecule type" value="Genomic_DNA"/>
</dbReference>
<evidence type="ECO:0000256" key="5">
    <source>
        <dbReference type="ARBA" id="ARBA00023136"/>
    </source>
</evidence>
<dbReference type="PANTHER" id="PTHR38035">
    <property type="entry name" value="UPF0070 PROTEIN YFGM"/>
    <property type="match status" value="1"/>
</dbReference>
<evidence type="ECO:0000259" key="9">
    <source>
        <dbReference type="Pfam" id="PF09976"/>
    </source>
</evidence>
<keyword evidence="4" id="KW-1133">Transmembrane helix</keyword>
<dbReference type="SUPFAM" id="SSF48452">
    <property type="entry name" value="TPR-like"/>
    <property type="match status" value="1"/>
</dbReference>
<dbReference type="PIRSF" id="PIRSF006170">
    <property type="entry name" value="YfgM"/>
    <property type="match status" value="1"/>
</dbReference>